<accession>A0ABP8QHT5</accession>
<keyword evidence="1" id="KW-0732">Signal</keyword>
<evidence type="ECO:0000313" key="3">
    <source>
        <dbReference type="Proteomes" id="UP001500503"/>
    </source>
</evidence>
<protein>
    <submittedName>
        <fullName evidence="2">DUF1259 domain-containing protein</fullName>
    </submittedName>
</protein>
<proteinExistence type="predicted"/>
<reference evidence="3" key="1">
    <citation type="journal article" date="2019" name="Int. J. Syst. Evol. Microbiol.">
        <title>The Global Catalogue of Microorganisms (GCM) 10K type strain sequencing project: providing services to taxonomists for standard genome sequencing and annotation.</title>
        <authorList>
            <consortium name="The Broad Institute Genomics Platform"/>
            <consortium name="The Broad Institute Genome Sequencing Center for Infectious Disease"/>
            <person name="Wu L."/>
            <person name="Ma J."/>
        </authorList>
    </citation>
    <scope>NUCLEOTIDE SEQUENCE [LARGE SCALE GENOMIC DNA]</scope>
    <source>
        <strain evidence="3">JCM 17933</strain>
    </source>
</reference>
<gene>
    <name evidence="2" type="ORF">GCM10023191_056710</name>
</gene>
<evidence type="ECO:0000313" key="2">
    <source>
        <dbReference type="EMBL" id="GAA4503661.1"/>
    </source>
</evidence>
<dbReference type="RefSeq" id="WP_345468987.1">
    <property type="nucleotide sequence ID" value="NZ_BAABHF010000034.1"/>
</dbReference>
<sequence length="318" mass="34676">MTGPCPQRIRASRASAHGFRRRAPILATAAAVLAMTGGPALAKAGDVDWNAVGRAIGRPLQTEAGDVHTAEWLRTDLRVVNAGVRENPGMELNAEASFHRTGPGKALMIGEVTLKSSEVSKVADALRQGGVEITALHKHIQDETPRLWWMHYWALGDPVRIARTMHTALARTGIPLNQPETTEPPVALDTAALDRVIGAKGEDENGVLQYHIPVAQKVTDTRAHITLPYLMEASTLLMFQPLGGGRAAVNGDFTMTADQVNPVINALRSHGMTIVELHNHMLYEQPRLFYMHFWKTGNAIELARALRAGLDQVHAPHH</sequence>
<name>A0ABP8QHT5_9ACTN</name>
<dbReference type="EMBL" id="BAABHF010000034">
    <property type="protein sequence ID" value="GAA4503661.1"/>
    <property type="molecule type" value="Genomic_DNA"/>
</dbReference>
<dbReference type="Proteomes" id="UP001500503">
    <property type="component" value="Unassembled WGS sequence"/>
</dbReference>
<feature type="signal peptide" evidence="1">
    <location>
        <begin position="1"/>
        <end position="42"/>
    </location>
</feature>
<dbReference type="InterPro" id="IPR011094">
    <property type="entry name" value="Uncharacterised_LppY/LpqO"/>
</dbReference>
<keyword evidence="3" id="KW-1185">Reference proteome</keyword>
<organism evidence="2 3">
    <name type="scientific">Actinoallomurus oryzae</name>
    <dbReference type="NCBI Taxonomy" id="502180"/>
    <lineage>
        <taxon>Bacteria</taxon>
        <taxon>Bacillati</taxon>
        <taxon>Actinomycetota</taxon>
        <taxon>Actinomycetes</taxon>
        <taxon>Streptosporangiales</taxon>
        <taxon>Thermomonosporaceae</taxon>
        <taxon>Actinoallomurus</taxon>
    </lineage>
</organism>
<comment type="caution">
    <text evidence="2">The sequence shown here is derived from an EMBL/GenBank/DDBJ whole genome shotgun (WGS) entry which is preliminary data.</text>
</comment>
<dbReference type="Pfam" id="PF07485">
    <property type="entry name" value="DUF1529"/>
    <property type="match status" value="2"/>
</dbReference>
<feature type="chain" id="PRO_5045434929" evidence="1">
    <location>
        <begin position="43"/>
        <end position="318"/>
    </location>
</feature>
<evidence type="ECO:0000256" key="1">
    <source>
        <dbReference type="SAM" id="SignalP"/>
    </source>
</evidence>